<name>A0A9W6T418_CANBO</name>
<proteinExistence type="predicted"/>
<dbReference type="Proteomes" id="UP001165120">
    <property type="component" value="Unassembled WGS sequence"/>
</dbReference>
<keyword evidence="2" id="KW-0677">Repeat</keyword>
<keyword evidence="5" id="KW-1185">Reference proteome</keyword>
<comment type="caution">
    <text evidence="4">The sequence shown here is derived from an EMBL/GenBank/DDBJ whole genome shotgun (WGS) entry which is preliminary data.</text>
</comment>
<dbReference type="EMBL" id="BSXN01001679">
    <property type="protein sequence ID" value="GME74065.1"/>
    <property type="molecule type" value="Genomic_DNA"/>
</dbReference>
<dbReference type="Pfam" id="PF00005">
    <property type="entry name" value="ABC_tran"/>
    <property type="match status" value="1"/>
</dbReference>
<accession>A0A9W6T418</accession>
<dbReference type="GO" id="GO:0016887">
    <property type="term" value="F:ATP hydrolysis activity"/>
    <property type="evidence" value="ECO:0007669"/>
    <property type="project" value="InterPro"/>
</dbReference>
<evidence type="ECO:0000259" key="3">
    <source>
        <dbReference type="Pfam" id="PF00005"/>
    </source>
</evidence>
<protein>
    <submittedName>
        <fullName evidence="4">Unnamed protein product</fullName>
    </submittedName>
</protein>
<dbReference type="SUPFAM" id="SSF52540">
    <property type="entry name" value="P-loop containing nucleoside triphosphate hydrolases"/>
    <property type="match status" value="1"/>
</dbReference>
<dbReference type="PROSITE" id="PS00211">
    <property type="entry name" value="ABC_TRANSPORTER_1"/>
    <property type="match status" value="1"/>
</dbReference>
<dbReference type="InterPro" id="IPR017871">
    <property type="entry name" value="ABC_transporter-like_CS"/>
</dbReference>
<dbReference type="PANTHER" id="PTHR19241">
    <property type="entry name" value="ATP-BINDING CASSETTE TRANSPORTER"/>
    <property type="match status" value="1"/>
</dbReference>
<sequence length="229" mass="25712">MILVLGRPDAGCSTMLKSVTGETQAYIKVEGSVTYNGIDQQTMMKRFKNQIIYNPELDLHFPHLTVEQTLKFAIACRTPNVRFDNVSREDYINSILDLWATVFGLSHVYKTKVGNDYVRGISGGQRKRVSIAEAMVSRASFYAFDNATRGLDASTALEFIETLRAATSITKSTSIVTIYQAGEGIYELFDKVTVLYSGRQIYFGPISEAKNFSLIWDFNVLLVKPLLNF</sequence>
<evidence type="ECO:0000313" key="5">
    <source>
        <dbReference type="Proteomes" id="UP001165120"/>
    </source>
</evidence>
<organism evidence="4 5">
    <name type="scientific">Candida boidinii</name>
    <name type="common">Yeast</name>
    <dbReference type="NCBI Taxonomy" id="5477"/>
    <lineage>
        <taxon>Eukaryota</taxon>
        <taxon>Fungi</taxon>
        <taxon>Dikarya</taxon>
        <taxon>Ascomycota</taxon>
        <taxon>Saccharomycotina</taxon>
        <taxon>Pichiomycetes</taxon>
        <taxon>Pichiales</taxon>
        <taxon>Pichiaceae</taxon>
        <taxon>Ogataea</taxon>
        <taxon>Ogataea/Candida clade</taxon>
    </lineage>
</organism>
<evidence type="ECO:0000313" key="4">
    <source>
        <dbReference type="EMBL" id="GME74065.1"/>
    </source>
</evidence>
<dbReference type="CDD" id="cd03233">
    <property type="entry name" value="ABCG_PDR_domain1"/>
    <property type="match status" value="1"/>
</dbReference>
<dbReference type="InterPro" id="IPR003439">
    <property type="entry name" value="ABC_transporter-like_ATP-bd"/>
</dbReference>
<gene>
    <name evidence="4" type="ORF">Cboi02_000427600</name>
</gene>
<evidence type="ECO:0000256" key="2">
    <source>
        <dbReference type="ARBA" id="ARBA00022737"/>
    </source>
</evidence>
<dbReference type="GO" id="GO:0005524">
    <property type="term" value="F:ATP binding"/>
    <property type="evidence" value="ECO:0007669"/>
    <property type="project" value="InterPro"/>
</dbReference>
<evidence type="ECO:0000256" key="1">
    <source>
        <dbReference type="ARBA" id="ARBA00022448"/>
    </source>
</evidence>
<reference evidence="4" key="1">
    <citation type="submission" date="2023-04" db="EMBL/GenBank/DDBJ databases">
        <title>Candida boidinii NBRC 10035.</title>
        <authorList>
            <person name="Ichikawa N."/>
            <person name="Sato H."/>
            <person name="Tonouchi N."/>
        </authorList>
    </citation>
    <scope>NUCLEOTIDE SEQUENCE</scope>
    <source>
        <strain evidence="4">NBRC 10035</strain>
    </source>
</reference>
<dbReference type="InterPro" id="IPR027417">
    <property type="entry name" value="P-loop_NTPase"/>
</dbReference>
<keyword evidence="1" id="KW-0813">Transport</keyword>
<dbReference type="AlphaFoldDB" id="A0A9W6T418"/>
<feature type="domain" description="ABC transporter" evidence="3">
    <location>
        <begin position="2"/>
        <end position="148"/>
    </location>
</feature>
<dbReference type="InterPro" id="IPR034001">
    <property type="entry name" value="ABCG_PDR_1"/>
</dbReference>
<dbReference type="Gene3D" id="3.40.50.300">
    <property type="entry name" value="P-loop containing nucleotide triphosphate hydrolases"/>
    <property type="match status" value="1"/>
</dbReference>